<name>C6V676_NEORI</name>
<dbReference type="GO" id="GO:0006782">
    <property type="term" value="P:protoporphyrinogen IX biosynthetic process"/>
    <property type="evidence" value="ECO:0007669"/>
    <property type="project" value="UniProtKB-UniRule"/>
</dbReference>
<keyword evidence="10" id="KW-1185">Reference proteome</keyword>
<comment type="catalytic activity">
    <reaction evidence="7">
        <text>uroporphyrinogen III + 4 H(+) = coproporphyrinogen III + 4 CO2</text>
        <dbReference type="Rhea" id="RHEA:19865"/>
        <dbReference type="ChEBI" id="CHEBI:15378"/>
        <dbReference type="ChEBI" id="CHEBI:16526"/>
        <dbReference type="ChEBI" id="CHEBI:57308"/>
        <dbReference type="ChEBI" id="CHEBI:57309"/>
        <dbReference type="EC" id="4.1.1.37"/>
    </reaction>
</comment>
<comment type="function">
    <text evidence="7">Catalyzes the decarboxylation of four acetate groups of uroporphyrinogen-III to yield coproporphyrinogen-III.</text>
</comment>
<dbReference type="InterPro" id="IPR006361">
    <property type="entry name" value="Uroporphyrinogen_deCO2ase_HemE"/>
</dbReference>
<keyword evidence="5 7" id="KW-0456">Lyase</keyword>
<keyword evidence="6 7" id="KW-0627">Porphyrin biosynthesis</keyword>
<evidence type="ECO:0000256" key="7">
    <source>
        <dbReference type="HAMAP-Rule" id="MF_00218"/>
    </source>
</evidence>
<dbReference type="HOGENOM" id="CLU_040933_0_1_5"/>
<evidence type="ECO:0000256" key="1">
    <source>
        <dbReference type="ARBA" id="ARBA00004804"/>
    </source>
</evidence>
<comment type="pathway">
    <text evidence="1 7">Porphyrin-containing compound metabolism; protoporphyrin-IX biosynthesis; coproporphyrinogen-III from 5-aminolevulinate: step 4/4.</text>
</comment>
<organism evidence="9 10">
    <name type="scientific">Neorickettsia risticii (strain Illinois)</name>
    <dbReference type="NCBI Taxonomy" id="434131"/>
    <lineage>
        <taxon>Bacteria</taxon>
        <taxon>Pseudomonadati</taxon>
        <taxon>Pseudomonadota</taxon>
        <taxon>Alphaproteobacteria</taxon>
        <taxon>Rickettsiales</taxon>
        <taxon>Anaplasmataceae</taxon>
        <taxon>Neorickettsia</taxon>
    </lineage>
</organism>
<feature type="binding site" evidence="7">
    <location>
        <position position="189"/>
    </location>
    <ligand>
        <name>substrate</name>
    </ligand>
</feature>
<dbReference type="HAMAP" id="MF_00218">
    <property type="entry name" value="URO_D"/>
    <property type="match status" value="1"/>
</dbReference>
<dbReference type="eggNOG" id="COG0407">
    <property type="taxonomic scope" value="Bacteria"/>
</dbReference>
<dbReference type="PANTHER" id="PTHR21091">
    <property type="entry name" value="METHYLTETRAHYDROFOLATE:HOMOCYSTEINE METHYLTRANSFERASE RELATED"/>
    <property type="match status" value="1"/>
</dbReference>
<evidence type="ECO:0000259" key="8">
    <source>
        <dbReference type="PROSITE" id="PS00907"/>
    </source>
</evidence>
<evidence type="ECO:0000313" key="9">
    <source>
        <dbReference type="EMBL" id="ACT69890.1"/>
    </source>
</evidence>
<comment type="subcellular location">
    <subcellularLocation>
        <location evidence="7">Cytoplasm</location>
    </subcellularLocation>
</comment>
<reference evidence="9 10" key="1">
    <citation type="journal article" date="2009" name="Nucleic Acids Res.">
        <title>Analysis of complete genome sequence of Neorickettsia risticii: causative agent of Potomac horse fever.</title>
        <authorList>
            <person name="Lin M."/>
            <person name="Zhang C."/>
            <person name="Gibson K."/>
            <person name="Rikihisa Y."/>
        </authorList>
    </citation>
    <scope>NUCLEOTIDE SEQUENCE [LARGE SCALE GENOMIC DNA]</scope>
    <source>
        <strain evidence="9 10">Illinois</strain>
    </source>
</reference>
<evidence type="ECO:0000256" key="5">
    <source>
        <dbReference type="ARBA" id="ARBA00023239"/>
    </source>
</evidence>
<dbReference type="GO" id="GO:0005829">
    <property type="term" value="C:cytosol"/>
    <property type="evidence" value="ECO:0007669"/>
    <property type="project" value="TreeGrafter"/>
</dbReference>
<dbReference type="AlphaFoldDB" id="C6V676"/>
<proteinExistence type="inferred from homology"/>
<dbReference type="GO" id="GO:0004853">
    <property type="term" value="F:uroporphyrinogen decarboxylase activity"/>
    <property type="evidence" value="ECO:0007669"/>
    <property type="project" value="UniProtKB-UniRule"/>
</dbReference>
<dbReference type="Proteomes" id="UP000001627">
    <property type="component" value="Chromosome"/>
</dbReference>
<dbReference type="InterPro" id="IPR000257">
    <property type="entry name" value="Uroporphyrinogen_deCOase"/>
</dbReference>
<evidence type="ECO:0000256" key="4">
    <source>
        <dbReference type="ARBA" id="ARBA00022793"/>
    </source>
</evidence>
<feature type="binding site" evidence="7">
    <location>
        <position position="300"/>
    </location>
    <ligand>
        <name>substrate</name>
    </ligand>
</feature>
<dbReference type="Pfam" id="PF01208">
    <property type="entry name" value="URO-D"/>
    <property type="match status" value="1"/>
</dbReference>
<dbReference type="EMBL" id="CP001431">
    <property type="protein sequence ID" value="ACT69890.1"/>
    <property type="molecule type" value="Genomic_DNA"/>
</dbReference>
<accession>C6V676</accession>
<dbReference type="SUPFAM" id="SSF51726">
    <property type="entry name" value="UROD/MetE-like"/>
    <property type="match status" value="1"/>
</dbReference>
<feature type="binding site" evidence="7">
    <location>
        <position position="134"/>
    </location>
    <ligand>
        <name>substrate</name>
    </ligand>
</feature>
<dbReference type="NCBIfam" id="TIGR01464">
    <property type="entry name" value="hemE"/>
    <property type="match status" value="1"/>
</dbReference>
<gene>
    <name evidence="7 9" type="primary">hemE</name>
    <name evidence="9" type="ordered locus">NRI_0928</name>
</gene>
<evidence type="ECO:0000256" key="6">
    <source>
        <dbReference type="ARBA" id="ARBA00023244"/>
    </source>
</evidence>
<evidence type="ECO:0000256" key="2">
    <source>
        <dbReference type="ARBA" id="ARBA00009935"/>
    </source>
</evidence>
<dbReference type="UniPathway" id="UPA00251">
    <property type="reaction ID" value="UER00321"/>
</dbReference>
<evidence type="ECO:0000256" key="3">
    <source>
        <dbReference type="ARBA" id="ARBA00012288"/>
    </source>
</evidence>
<dbReference type="Gene3D" id="3.20.20.210">
    <property type="match status" value="1"/>
</dbReference>
<feature type="domain" description="Uroporphyrinogen decarboxylase (URO-D)" evidence="8">
    <location>
        <begin position="122"/>
        <end position="138"/>
    </location>
</feature>
<dbReference type="CDD" id="cd00717">
    <property type="entry name" value="URO-D"/>
    <property type="match status" value="1"/>
</dbReference>
<evidence type="ECO:0000313" key="10">
    <source>
        <dbReference type="Proteomes" id="UP000001627"/>
    </source>
</evidence>
<feature type="site" description="Transition state stabilizer" evidence="7">
    <location>
        <position position="61"/>
    </location>
</feature>
<dbReference type="EC" id="4.1.1.37" evidence="3 7"/>
<keyword evidence="7" id="KW-0963">Cytoplasm</keyword>
<sequence>MLDKKISTWFMRQAGRYLPEYLEISKKMTFFQMCESPKIASEITLQPIRRFDLDAAIIFSDILVLPRALGCNIDIKKSIGPIIERISNPNELTHDVFEEKISPTLNAIAITRKSLPENKSLIGFAGGPWTVALYIIEGGWDKTFLRTKEFINKRYHEFKEIISILTDATIQYLNEQVKHGADFVQIFESFAWAASSNEFEEFIIGPTRRIASSIDVPVIGFPKGAGVSYLQYVKETSVDVISTDHSLPLDWIVDNLQTHAVIQGNLDPYLLAFNKKEALLQTERIIDAFSGKNFIFNLGHGIYKETPLSSVEAVLDFIRSRN</sequence>
<dbReference type="KEGG" id="nri:NRI_0928"/>
<dbReference type="PROSITE" id="PS00907">
    <property type="entry name" value="UROD_2"/>
    <property type="match status" value="1"/>
</dbReference>
<keyword evidence="4 7" id="KW-0210">Decarboxylase</keyword>
<dbReference type="InterPro" id="IPR038071">
    <property type="entry name" value="UROD/MetE-like_sf"/>
</dbReference>
<dbReference type="PANTHER" id="PTHR21091:SF169">
    <property type="entry name" value="UROPORPHYRINOGEN DECARBOXYLASE"/>
    <property type="match status" value="1"/>
</dbReference>
<feature type="binding site" evidence="7">
    <location>
        <begin position="12"/>
        <end position="16"/>
    </location>
    <ligand>
        <name>substrate</name>
    </ligand>
</feature>
<dbReference type="STRING" id="434131.NRI_0928"/>
<feature type="binding site" evidence="7">
    <location>
        <position position="61"/>
    </location>
    <ligand>
        <name>substrate</name>
    </ligand>
</feature>
<comment type="similarity">
    <text evidence="2 7">Belongs to the uroporphyrinogen decarboxylase family.</text>
</comment>
<comment type="subunit">
    <text evidence="7">Homodimer.</text>
</comment>
<feature type="binding site" evidence="7">
    <location>
        <position position="31"/>
    </location>
    <ligand>
        <name>substrate</name>
    </ligand>
</feature>
<protein>
    <recommendedName>
        <fullName evidence="3 7">Uroporphyrinogen decarboxylase</fullName>
        <shortName evidence="7">UPD</shortName>
        <shortName evidence="7">URO-D</shortName>
        <ecNumber evidence="3 7">4.1.1.37</ecNumber>
    </recommendedName>
</protein>